<evidence type="ECO:0000256" key="6">
    <source>
        <dbReference type="ARBA" id="ARBA00023015"/>
    </source>
</evidence>
<keyword evidence="5" id="KW-0862">Zinc</keyword>
<dbReference type="FunFam" id="1.10.472.10:FF:000066">
    <property type="entry name" value="Transcription factor IIIB subunit"/>
    <property type="match status" value="1"/>
</dbReference>
<evidence type="ECO:0000259" key="11">
    <source>
        <dbReference type="Pfam" id="PF07741"/>
    </source>
</evidence>
<dbReference type="InParanoid" id="A0A804NVR5"/>
<feature type="region of interest" description="Disordered" evidence="9">
    <location>
        <begin position="490"/>
        <end position="566"/>
    </location>
</feature>
<dbReference type="PANTHER" id="PTHR11618">
    <property type="entry name" value="TRANSCRIPTION INITIATION FACTOR IIB-RELATED"/>
    <property type="match status" value="1"/>
</dbReference>
<feature type="domain" description="Brf1 TBP-binding" evidence="11">
    <location>
        <begin position="550"/>
        <end position="650"/>
    </location>
</feature>
<evidence type="ECO:0000313" key="13">
    <source>
        <dbReference type="Proteomes" id="UP000007305"/>
    </source>
</evidence>
<reference evidence="12" key="2">
    <citation type="submission" date="2019-07" db="EMBL/GenBank/DDBJ databases">
        <authorList>
            <person name="Seetharam A."/>
            <person name="Woodhouse M."/>
            <person name="Cannon E."/>
        </authorList>
    </citation>
    <scope>NUCLEOTIDE SEQUENCE [LARGE SCALE GENOMIC DNA]</scope>
    <source>
        <strain evidence="12">cv. B73</strain>
    </source>
</reference>
<dbReference type="Gene3D" id="1.10.472.10">
    <property type="entry name" value="Cyclin-like"/>
    <property type="match status" value="2"/>
</dbReference>
<reference evidence="12" key="3">
    <citation type="submission" date="2021-05" db="UniProtKB">
        <authorList>
            <consortium name="EnsemblPlants"/>
        </authorList>
    </citation>
    <scope>IDENTIFICATION</scope>
    <source>
        <strain evidence="12">cv. B73</strain>
    </source>
</reference>
<protein>
    <recommendedName>
        <fullName evidence="14">Cyclin/Brf1-like TBP-binding protein</fullName>
    </recommendedName>
</protein>
<keyword evidence="6" id="KW-0805">Transcription regulation</keyword>
<feature type="domain" description="Transcription factor TFIIB cyclin-like" evidence="10">
    <location>
        <begin position="305"/>
        <end position="381"/>
    </location>
</feature>
<evidence type="ECO:0000256" key="5">
    <source>
        <dbReference type="ARBA" id="ARBA00022833"/>
    </source>
</evidence>
<dbReference type="Gramene" id="Zm00001eb190030_T001">
    <property type="protein sequence ID" value="Zm00001eb190030_P001"/>
    <property type="gene ID" value="Zm00001eb190030"/>
</dbReference>
<dbReference type="GO" id="GO:0000995">
    <property type="term" value="F:RNA polymerase III general transcription initiation factor activity"/>
    <property type="evidence" value="ECO:0000318"/>
    <property type="project" value="GO_Central"/>
</dbReference>
<dbReference type="GO" id="GO:0001006">
    <property type="term" value="F:RNA polymerase III type 3 promoter sequence-specific DNA binding"/>
    <property type="evidence" value="ECO:0000318"/>
    <property type="project" value="GO_Central"/>
</dbReference>
<keyword evidence="4" id="KW-0863">Zinc-finger</keyword>
<dbReference type="GO" id="GO:0008270">
    <property type="term" value="F:zinc ion binding"/>
    <property type="evidence" value="ECO:0007669"/>
    <property type="project" value="UniProtKB-KW"/>
</dbReference>
<dbReference type="InterPro" id="IPR013150">
    <property type="entry name" value="TFIIB_cyclin"/>
</dbReference>
<evidence type="ECO:0000259" key="10">
    <source>
        <dbReference type="Pfam" id="PF00382"/>
    </source>
</evidence>
<dbReference type="GO" id="GO:0070897">
    <property type="term" value="P:transcription preinitiation complex assembly"/>
    <property type="evidence" value="ECO:0007669"/>
    <property type="project" value="InterPro"/>
</dbReference>
<name>A0A804NVR5_MAIZE</name>
<dbReference type="InterPro" id="IPR038765">
    <property type="entry name" value="Papain-like_cys_pep_sf"/>
</dbReference>
<feature type="region of interest" description="Disordered" evidence="9">
    <location>
        <begin position="687"/>
        <end position="731"/>
    </location>
</feature>
<evidence type="ECO:0008006" key="14">
    <source>
        <dbReference type="Google" id="ProtNLM"/>
    </source>
</evidence>
<evidence type="ECO:0000256" key="9">
    <source>
        <dbReference type="SAM" id="MobiDB-lite"/>
    </source>
</evidence>
<evidence type="ECO:0000256" key="8">
    <source>
        <dbReference type="ARBA" id="ARBA00023242"/>
    </source>
</evidence>
<evidence type="ECO:0000256" key="4">
    <source>
        <dbReference type="ARBA" id="ARBA00022771"/>
    </source>
</evidence>
<comment type="similarity">
    <text evidence="2">Belongs to the TFIIB family.</text>
</comment>
<dbReference type="Pfam" id="PF07741">
    <property type="entry name" value="BRF1"/>
    <property type="match status" value="1"/>
</dbReference>
<dbReference type="GO" id="GO:0017025">
    <property type="term" value="F:TBP-class protein binding"/>
    <property type="evidence" value="ECO:0007669"/>
    <property type="project" value="InterPro"/>
</dbReference>
<dbReference type="GO" id="GO:0000126">
    <property type="term" value="C:transcription factor TFIIIB complex"/>
    <property type="evidence" value="ECO:0000318"/>
    <property type="project" value="GO_Central"/>
</dbReference>
<evidence type="ECO:0000313" key="12">
    <source>
        <dbReference type="EnsemblPlants" id="Zm00001eb190030_P001"/>
    </source>
</evidence>
<sequence length="731" mass="80608">MDIVVEEGNADVGNTAEPSYEVVAKSGCSAQLSTNDTDEHELAIESEDSKVSVGNAAKQSHDVVGVGIDCIFNHAKVSTEADLGPQPDVIHLTSLDVPNESSQISSDADMVEQNKKDALDTLIRISQHKKPKKSNVARVVSEDYKCTPEDVQLIEYIKTLPGKQVVVNIDSAWLNRNDMECLFHGDIELSVEALSAYIHCIRDEEHLLHREGGKVFLENTFISSLLKRDGDPKVWRDRAHRTFYLGVGVAFPKPTLLPSPSRRQSKKAYLLIDFSDHLQISVYVLGAVFLQLCQVLQLAEHPVVQKLVDPSLFIHHFTKLLLGRRNNDVSDTALCIVASMKRDWMQTGRKPSGLCGAALYIAALSHGCNYTKADIVSVVHVFLLRCEHAYIFMPLCYIEEFLATTDESNEEPVSKHSPKSGEIICKHKDKGFEHFAHGLCEKCYNKFTKLSGGLEGGSVPPAFQRAEKKRLEAAKRAEEAAAAKEAALEKSLCDTQNSEVESAMTPRKGLSGDKSSKMGSEGLINDSMPPKDPEEGGENCEGNADPESLSDIDDAEVDGYLHNEEETQYKKIIWEEMNKEYLEEQADKEALAAELAARGIDPEAGKKKRKRNEDTKSSTPAETPAEATCNMLKRKGLGSKINVGAVDELYKGYRGERRNLPDVFAVQRNMTEKGRPVAVVRTESGEGLLGLSLPHPTHDKPQPPPEGRLPDATKGSNHLRQVFGKQMGLSD</sequence>
<dbReference type="SUPFAM" id="SSF47954">
    <property type="entry name" value="Cyclin-like"/>
    <property type="match status" value="1"/>
</dbReference>
<keyword evidence="3" id="KW-0479">Metal-binding</keyword>
<dbReference type="InterPro" id="IPR011665">
    <property type="entry name" value="BRF1_TBP-bd_dom"/>
</dbReference>
<feature type="compositionally biased region" description="Basic and acidic residues" evidence="9">
    <location>
        <begin position="600"/>
        <end position="616"/>
    </location>
</feature>
<dbReference type="GO" id="GO:0097550">
    <property type="term" value="C:transcription preinitiation complex"/>
    <property type="evidence" value="ECO:0000318"/>
    <property type="project" value="GO_Central"/>
</dbReference>
<dbReference type="PANTHER" id="PTHR11618:SF4">
    <property type="entry name" value="TRANSCRIPTION FACTOR IIIB 90 KDA SUBUNIT"/>
    <property type="match status" value="1"/>
</dbReference>
<dbReference type="FunFam" id="1.20.5.650:FF:000002">
    <property type="entry name" value="Cyclin/Brf1-like TBP-binding protein"/>
    <property type="match status" value="1"/>
</dbReference>
<comment type="subcellular location">
    <subcellularLocation>
        <location evidence="1">Nucleus</location>
    </subcellularLocation>
</comment>
<dbReference type="SUPFAM" id="SSF54001">
    <property type="entry name" value="Cysteine proteinases"/>
    <property type="match status" value="1"/>
</dbReference>
<accession>A0A804NVR5</accession>
<feature type="compositionally biased region" description="Acidic residues" evidence="9">
    <location>
        <begin position="548"/>
        <end position="557"/>
    </location>
</feature>
<proteinExistence type="inferred from homology"/>
<organism evidence="12 13">
    <name type="scientific">Zea mays</name>
    <name type="common">Maize</name>
    <dbReference type="NCBI Taxonomy" id="4577"/>
    <lineage>
        <taxon>Eukaryota</taxon>
        <taxon>Viridiplantae</taxon>
        <taxon>Streptophyta</taxon>
        <taxon>Embryophyta</taxon>
        <taxon>Tracheophyta</taxon>
        <taxon>Spermatophyta</taxon>
        <taxon>Magnoliopsida</taxon>
        <taxon>Liliopsida</taxon>
        <taxon>Poales</taxon>
        <taxon>Poaceae</taxon>
        <taxon>PACMAD clade</taxon>
        <taxon>Panicoideae</taxon>
        <taxon>Andropogonodae</taxon>
        <taxon>Andropogoneae</taxon>
        <taxon>Tripsacinae</taxon>
        <taxon>Zea</taxon>
    </lineage>
</organism>
<dbReference type="GO" id="GO:0005634">
    <property type="term" value="C:nucleus"/>
    <property type="evidence" value="ECO:0000318"/>
    <property type="project" value="GO_Central"/>
</dbReference>
<dbReference type="Pfam" id="PF00382">
    <property type="entry name" value="TFIIB"/>
    <property type="match status" value="1"/>
</dbReference>
<evidence type="ECO:0000256" key="1">
    <source>
        <dbReference type="ARBA" id="ARBA00004123"/>
    </source>
</evidence>
<dbReference type="Proteomes" id="UP000007305">
    <property type="component" value="Chromosome 4"/>
</dbReference>
<evidence type="ECO:0000256" key="7">
    <source>
        <dbReference type="ARBA" id="ARBA00023163"/>
    </source>
</evidence>
<dbReference type="CDD" id="cd20554">
    <property type="entry name" value="CYCLIN_TFIIIB90_rpt2"/>
    <property type="match status" value="1"/>
</dbReference>
<feature type="region of interest" description="Disordered" evidence="9">
    <location>
        <begin position="593"/>
        <end position="626"/>
    </location>
</feature>
<keyword evidence="8" id="KW-0539">Nucleus</keyword>
<evidence type="ECO:0000256" key="2">
    <source>
        <dbReference type="ARBA" id="ARBA00010857"/>
    </source>
</evidence>
<dbReference type="GO" id="GO:0006352">
    <property type="term" value="P:DNA-templated transcription initiation"/>
    <property type="evidence" value="ECO:0000318"/>
    <property type="project" value="GO_Central"/>
</dbReference>
<keyword evidence="7" id="KW-0804">Transcription</keyword>
<evidence type="ECO:0000256" key="3">
    <source>
        <dbReference type="ARBA" id="ARBA00022723"/>
    </source>
</evidence>
<dbReference type="AlphaFoldDB" id="A0A804NVR5"/>
<reference evidence="13" key="1">
    <citation type="journal article" date="2009" name="Science">
        <title>The B73 maize genome: complexity, diversity, and dynamics.</title>
        <authorList>
            <person name="Schnable P.S."/>
            <person name="Ware D."/>
            <person name="Fulton R.S."/>
            <person name="Stein J.C."/>
            <person name="Wei F."/>
            <person name="Pasternak S."/>
            <person name="Liang C."/>
            <person name="Zhang J."/>
            <person name="Fulton L."/>
            <person name="Graves T.A."/>
            <person name="Minx P."/>
            <person name="Reily A.D."/>
            <person name="Courtney L."/>
            <person name="Kruchowski S.S."/>
            <person name="Tomlinson C."/>
            <person name="Strong C."/>
            <person name="Delehaunty K."/>
            <person name="Fronick C."/>
            <person name="Courtney B."/>
            <person name="Rock S.M."/>
            <person name="Belter E."/>
            <person name="Du F."/>
            <person name="Kim K."/>
            <person name="Abbott R.M."/>
            <person name="Cotton M."/>
            <person name="Levy A."/>
            <person name="Marchetto P."/>
            <person name="Ochoa K."/>
            <person name="Jackson S.M."/>
            <person name="Gillam B."/>
            <person name="Chen W."/>
            <person name="Yan L."/>
            <person name="Higginbotham J."/>
            <person name="Cardenas M."/>
            <person name="Waligorski J."/>
            <person name="Applebaum E."/>
            <person name="Phelps L."/>
            <person name="Falcone J."/>
            <person name="Kanchi K."/>
            <person name="Thane T."/>
            <person name="Scimone A."/>
            <person name="Thane N."/>
            <person name="Henke J."/>
            <person name="Wang T."/>
            <person name="Ruppert J."/>
            <person name="Shah N."/>
            <person name="Rotter K."/>
            <person name="Hodges J."/>
            <person name="Ingenthron E."/>
            <person name="Cordes M."/>
            <person name="Kohlberg S."/>
            <person name="Sgro J."/>
            <person name="Delgado B."/>
            <person name="Mead K."/>
            <person name="Chinwalla A."/>
            <person name="Leonard S."/>
            <person name="Crouse K."/>
            <person name="Collura K."/>
            <person name="Kudrna D."/>
            <person name="Currie J."/>
            <person name="He R."/>
            <person name="Angelova A."/>
            <person name="Rajasekar S."/>
            <person name="Mueller T."/>
            <person name="Lomeli R."/>
            <person name="Scara G."/>
            <person name="Ko A."/>
            <person name="Delaney K."/>
            <person name="Wissotski M."/>
            <person name="Lopez G."/>
            <person name="Campos D."/>
            <person name="Braidotti M."/>
            <person name="Ashley E."/>
            <person name="Golser W."/>
            <person name="Kim H."/>
            <person name="Lee S."/>
            <person name="Lin J."/>
            <person name="Dujmic Z."/>
            <person name="Kim W."/>
            <person name="Talag J."/>
            <person name="Zuccolo A."/>
            <person name="Fan C."/>
            <person name="Sebastian A."/>
            <person name="Kramer M."/>
            <person name="Spiegel L."/>
            <person name="Nascimento L."/>
            <person name="Zutavern T."/>
            <person name="Miller B."/>
            <person name="Ambroise C."/>
            <person name="Muller S."/>
            <person name="Spooner W."/>
            <person name="Narechania A."/>
            <person name="Ren L."/>
            <person name="Wei S."/>
            <person name="Kumari S."/>
            <person name="Faga B."/>
            <person name="Levy M.J."/>
            <person name="McMahan L."/>
            <person name="Van Buren P."/>
            <person name="Vaughn M.W."/>
            <person name="Ying K."/>
            <person name="Yeh C.-T."/>
            <person name="Emrich S.J."/>
            <person name="Jia Y."/>
            <person name="Kalyanaraman A."/>
            <person name="Hsia A.-P."/>
            <person name="Barbazuk W.B."/>
            <person name="Baucom R.S."/>
            <person name="Brutnell T.P."/>
            <person name="Carpita N.C."/>
            <person name="Chaparro C."/>
            <person name="Chia J.-M."/>
            <person name="Deragon J.-M."/>
            <person name="Estill J.C."/>
            <person name="Fu Y."/>
            <person name="Jeddeloh J.A."/>
            <person name="Han Y."/>
            <person name="Lee H."/>
            <person name="Li P."/>
            <person name="Lisch D.R."/>
            <person name="Liu S."/>
            <person name="Liu Z."/>
            <person name="Nagel D.H."/>
            <person name="McCann M.C."/>
            <person name="SanMiguel P."/>
            <person name="Myers A.M."/>
            <person name="Nettleton D."/>
            <person name="Nguyen J."/>
            <person name="Penning B.W."/>
            <person name="Ponnala L."/>
            <person name="Schneider K.L."/>
            <person name="Schwartz D.C."/>
            <person name="Sharma A."/>
            <person name="Soderlund C."/>
            <person name="Springer N.M."/>
            <person name="Sun Q."/>
            <person name="Wang H."/>
            <person name="Waterman M."/>
            <person name="Westerman R."/>
            <person name="Wolfgruber T.K."/>
            <person name="Yang L."/>
            <person name="Yu Y."/>
            <person name="Zhang L."/>
            <person name="Zhou S."/>
            <person name="Zhu Q."/>
            <person name="Bennetzen J.L."/>
            <person name="Dawe R.K."/>
            <person name="Jiang J."/>
            <person name="Jiang N."/>
            <person name="Presting G.G."/>
            <person name="Wessler S.R."/>
            <person name="Aluru S."/>
            <person name="Martienssen R.A."/>
            <person name="Clifton S.W."/>
            <person name="McCombie W.R."/>
            <person name="Wing R.A."/>
            <person name="Wilson R.K."/>
        </authorList>
    </citation>
    <scope>NUCLEOTIDE SEQUENCE [LARGE SCALE GENOMIC DNA]</scope>
    <source>
        <strain evidence="13">cv. B73</strain>
    </source>
</reference>
<dbReference type="GO" id="GO:0006383">
    <property type="term" value="P:transcription by RNA polymerase III"/>
    <property type="evidence" value="ECO:0000318"/>
    <property type="project" value="GO_Central"/>
</dbReference>
<dbReference type="EnsemblPlants" id="Zm00001eb190030_T001">
    <property type="protein sequence ID" value="Zm00001eb190030_P001"/>
    <property type="gene ID" value="Zm00001eb190030"/>
</dbReference>
<keyword evidence="13" id="KW-1185">Reference proteome</keyword>
<dbReference type="InterPro" id="IPR000812">
    <property type="entry name" value="TFIIB"/>
</dbReference>
<dbReference type="Gene3D" id="1.20.5.650">
    <property type="entry name" value="Single helix bin"/>
    <property type="match status" value="1"/>
</dbReference>
<dbReference type="InterPro" id="IPR036915">
    <property type="entry name" value="Cyclin-like_sf"/>
</dbReference>